<comment type="caution">
    <text evidence="1">The sequence shown here is derived from an EMBL/GenBank/DDBJ whole genome shotgun (WGS) entry which is preliminary data.</text>
</comment>
<dbReference type="EMBL" id="CAJPWZ010001214">
    <property type="protein sequence ID" value="CAG2209832.1"/>
    <property type="molecule type" value="Genomic_DNA"/>
</dbReference>
<evidence type="ECO:0000313" key="1">
    <source>
        <dbReference type="EMBL" id="CAG2209832.1"/>
    </source>
</evidence>
<proteinExistence type="predicted"/>
<dbReference type="AlphaFoldDB" id="A0A8S3RKB4"/>
<keyword evidence="2" id="KW-1185">Reference proteome</keyword>
<name>A0A8S3RKB4_MYTED</name>
<sequence length="169" mass="18975">MTAGYDLKCPARAEWKLRGNISCSAEDRYVCLFHLLDQKYMENCLGSDRSSIGKTVTTLGLKEQSVNSKGATAVEEKPNLARTMDLISVKINTIAVRQVPSKNIRRKFQSTPVSNSDTFSEISIDAPAKFLSSRDAHKMVKEQMRRDQEKESALFSLRRRMATASGRKP</sequence>
<accession>A0A8S3RKB4</accession>
<evidence type="ECO:0000313" key="2">
    <source>
        <dbReference type="Proteomes" id="UP000683360"/>
    </source>
</evidence>
<reference evidence="1" key="1">
    <citation type="submission" date="2021-03" db="EMBL/GenBank/DDBJ databases">
        <authorList>
            <person name="Bekaert M."/>
        </authorList>
    </citation>
    <scope>NUCLEOTIDE SEQUENCE</scope>
</reference>
<gene>
    <name evidence="1" type="ORF">MEDL_23935</name>
</gene>
<dbReference type="Proteomes" id="UP000683360">
    <property type="component" value="Unassembled WGS sequence"/>
</dbReference>
<organism evidence="1 2">
    <name type="scientific">Mytilus edulis</name>
    <name type="common">Blue mussel</name>
    <dbReference type="NCBI Taxonomy" id="6550"/>
    <lineage>
        <taxon>Eukaryota</taxon>
        <taxon>Metazoa</taxon>
        <taxon>Spiralia</taxon>
        <taxon>Lophotrochozoa</taxon>
        <taxon>Mollusca</taxon>
        <taxon>Bivalvia</taxon>
        <taxon>Autobranchia</taxon>
        <taxon>Pteriomorphia</taxon>
        <taxon>Mytilida</taxon>
        <taxon>Mytiloidea</taxon>
        <taxon>Mytilidae</taxon>
        <taxon>Mytilinae</taxon>
        <taxon>Mytilus</taxon>
    </lineage>
</organism>
<protein>
    <submittedName>
        <fullName evidence="1">Uncharacterized protein</fullName>
    </submittedName>
</protein>